<proteinExistence type="predicted"/>
<evidence type="ECO:0000313" key="2">
    <source>
        <dbReference type="Proteomes" id="UP000001695"/>
    </source>
</evidence>
<dbReference type="EMBL" id="CP001016">
    <property type="protein sequence ID" value="ACB93713.1"/>
    <property type="molecule type" value="Genomic_DNA"/>
</dbReference>
<protein>
    <submittedName>
        <fullName evidence="1">Uncharacterized protein</fullName>
    </submittedName>
</protein>
<evidence type="ECO:0000313" key="1">
    <source>
        <dbReference type="EMBL" id="ACB93713.1"/>
    </source>
</evidence>
<dbReference type="KEGG" id="bid:Bind_0054"/>
<organism evidence="1 2">
    <name type="scientific">Beijerinckia indica subsp. indica (strain ATCC 9039 / DSM 1715 / NCIMB 8712)</name>
    <dbReference type="NCBI Taxonomy" id="395963"/>
    <lineage>
        <taxon>Bacteria</taxon>
        <taxon>Pseudomonadati</taxon>
        <taxon>Pseudomonadota</taxon>
        <taxon>Alphaproteobacteria</taxon>
        <taxon>Hyphomicrobiales</taxon>
        <taxon>Beijerinckiaceae</taxon>
        <taxon>Beijerinckia</taxon>
    </lineage>
</organism>
<name>B2IB13_BEII9</name>
<dbReference type="HOGENOM" id="CLU_2749606_0_0_5"/>
<dbReference type="Proteomes" id="UP000001695">
    <property type="component" value="Chromosome"/>
</dbReference>
<gene>
    <name evidence="1" type="ordered locus">Bind_0054</name>
</gene>
<keyword evidence="2" id="KW-1185">Reference proteome</keyword>
<dbReference type="AlphaFoldDB" id="B2IB13"/>
<sequence length="70" mass="7979">MVAKKGFPGLEKTLRLDLQRGLETYRGNDNDTVKRLYNSTLHAFQCVHWKRFPLKLLTSGEADNTLGEDA</sequence>
<reference evidence="1 2" key="2">
    <citation type="journal article" date="2010" name="J. Bacteriol.">
        <title>Complete genome sequence of Beijerinckia indica subsp. indica.</title>
        <authorList>
            <person name="Tamas I."/>
            <person name="Dedysh S.N."/>
            <person name="Liesack W."/>
            <person name="Stott M.B."/>
            <person name="Alam M."/>
            <person name="Murrell J.C."/>
            <person name="Dunfield P.F."/>
        </authorList>
    </citation>
    <scope>NUCLEOTIDE SEQUENCE [LARGE SCALE GENOMIC DNA]</scope>
    <source>
        <strain evidence="2">ATCC 9039 / DSM 1715 / NCIMB 8712</strain>
    </source>
</reference>
<accession>B2IB13</accession>
<dbReference type="STRING" id="395963.Bind_0054"/>
<reference evidence="2" key="1">
    <citation type="submission" date="2008-03" db="EMBL/GenBank/DDBJ databases">
        <title>Complete sequence of chromosome of Beijerinckia indica subsp. indica ATCC 9039.</title>
        <authorList>
            <consortium name="US DOE Joint Genome Institute"/>
            <person name="Copeland A."/>
            <person name="Lucas S."/>
            <person name="Lapidus A."/>
            <person name="Glavina del Rio T."/>
            <person name="Dalin E."/>
            <person name="Tice H."/>
            <person name="Bruce D."/>
            <person name="Goodwin L."/>
            <person name="Pitluck S."/>
            <person name="LaButti K."/>
            <person name="Schmutz J."/>
            <person name="Larimer F."/>
            <person name="Land M."/>
            <person name="Hauser L."/>
            <person name="Kyrpides N."/>
            <person name="Mikhailova N."/>
            <person name="Dunfield P.F."/>
            <person name="Dedysh S.N."/>
            <person name="Liesack W."/>
            <person name="Saw J.H."/>
            <person name="Alam M."/>
            <person name="Chen Y."/>
            <person name="Murrell J.C."/>
            <person name="Richardson P."/>
        </authorList>
    </citation>
    <scope>NUCLEOTIDE SEQUENCE [LARGE SCALE GENOMIC DNA]</scope>
    <source>
        <strain evidence="2">ATCC 9039 / DSM 1715 / NCIMB 8712</strain>
    </source>
</reference>